<keyword evidence="8" id="KW-1185">Reference proteome</keyword>
<dbReference type="Proteomes" id="UP000014216">
    <property type="component" value="Unassembled WGS sequence"/>
</dbReference>
<evidence type="ECO:0000256" key="1">
    <source>
        <dbReference type="ARBA" id="ARBA00009741"/>
    </source>
</evidence>
<evidence type="ECO:0000256" key="5">
    <source>
        <dbReference type="ARBA" id="ARBA00022691"/>
    </source>
</evidence>
<comment type="function">
    <text evidence="6">Methylates ribosomal protein L11.</text>
</comment>
<comment type="similarity">
    <text evidence="1 6">Belongs to the methyltransferase superfamily. PrmA family.</text>
</comment>
<keyword evidence="3 6" id="KW-0489">Methyltransferase</keyword>
<feature type="binding site" evidence="6">
    <location>
        <position position="197"/>
    </location>
    <ligand>
        <name>S-adenosyl-L-methionine</name>
        <dbReference type="ChEBI" id="CHEBI:59789"/>
    </ligand>
</feature>
<gene>
    <name evidence="7" type="primary">prmA1</name>
    <name evidence="6" type="synonym">prmA</name>
    <name evidence="7" type="ORF">Dpo_6c00110</name>
</gene>
<comment type="catalytic activity">
    <reaction evidence="6">
        <text>L-lysyl-[protein] + 3 S-adenosyl-L-methionine = N(6),N(6),N(6)-trimethyl-L-lysyl-[protein] + 3 S-adenosyl-L-homocysteine + 3 H(+)</text>
        <dbReference type="Rhea" id="RHEA:54192"/>
        <dbReference type="Rhea" id="RHEA-COMP:9752"/>
        <dbReference type="Rhea" id="RHEA-COMP:13826"/>
        <dbReference type="ChEBI" id="CHEBI:15378"/>
        <dbReference type="ChEBI" id="CHEBI:29969"/>
        <dbReference type="ChEBI" id="CHEBI:57856"/>
        <dbReference type="ChEBI" id="CHEBI:59789"/>
        <dbReference type="ChEBI" id="CHEBI:61961"/>
    </reaction>
</comment>
<evidence type="ECO:0000256" key="2">
    <source>
        <dbReference type="ARBA" id="ARBA00022490"/>
    </source>
</evidence>
<keyword evidence="5 6" id="KW-0949">S-adenosyl-L-methionine</keyword>
<dbReference type="GO" id="GO:0005840">
    <property type="term" value="C:ribosome"/>
    <property type="evidence" value="ECO:0007669"/>
    <property type="project" value="UniProtKB-KW"/>
</dbReference>
<dbReference type="GO" id="GO:0005737">
    <property type="term" value="C:cytoplasm"/>
    <property type="evidence" value="ECO:0007669"/>
    <property type="project" value="UniProtKB-SubCell"/>
</dbReference>
<dbReference type="Gene3D" id="3.40.50.150">
    <property type="entry name" value="Vaccinia Virus protein VP39"/>
    <property type="match status" value="1"/>
</dbReference>
<dbReference type="InterPro" id="IPR050078">
    <property type="entry name" value="Ribosomal_L11_MeTrfase_PrmA"/>
</dbReference>
<evidence type="ECO:0000256" key="3">
    <source>
        <dbReference type="ARBA" id="ARBA00022603"/>
    </source>
</evidence>
<keyword evidence="7" id="KW-0687">Ribonucleoprotein</keyword>
<dbReference type="AlphaFoldDB" id="S0G3L4"/>
<feature type="binding site" evidence="6">
    <location>
        <position position="175"/>
    </location>
    <ligand>
        <name>S-adenosyl-L-methionine</name>
        <dbReference type="ChEBI" id="CHEBI:59789"/>
    </ligand>
</feature>
<evidence type="ECO:0000256" key="6">
    <source>
        <dbReference type="HAMAP-Rule" id="MF_00735"/>
    </source>
</evidence>
<keyword evidence="2 6" id="KW-0963">Cytoplasm</keyword>
<keyword evidence="4 6" id="KW-0808">Transferase</keyword>
<dbReference type="OrthoDB" id="9785995at2"/>
<feature type="binding site" evidence="6">
    <location>
        <position position="154"/>
    </location>
    <ligand>
        <name>S-adenosyl-L-methionine</name>
        <dbReference type="ChEBI" id="CHEBI:59789"/>
    </ligand>
</feature>
<accession>S0G3L4</accession>
<dbReference type="NCBIfam" id="TIGR00406">
    <property type="entry name" value="prmA"/>
    <property type="match status" value="1"/>
</dbReference>
<dbReference type="RefSeq" id="WP_006966613.1">
    <property type="nucleotide sequence ID" value="NZ_APJX01000006.1"/>
</dbReference>
<dbReference type="PANTHER" id="PTHR43648:SF1">
    <property type="entry name" value="ELECTRON TRANSFER FLAVOPROTEIN BETA SUBUNIT LYSINE METHYLTRANSFERASE"/>
    <property type="match status" value="1"/>
</dbReference>
<dbReference type="CDD" id="cd02440">
    <property type="entry name" value="AdoMet_MTases"/>
    <property type="match status" value="1"/>
</dbReference>
<reference evidence="7 8" key="1">
    <citation type="journal article" date="2013" name="Genome Announc.">
        <title>Draft Genome Sequence of Desulfotignum phosphitoxidans DSM 13687 Strain FiPS-3.</title>
        <authorList>
            <person name="Poehlein A."/>
            <person name="Daniel R."/>
            <person name="Simeonova D.D."/>
        </authorList>
    </citation>
    <scope>NUCLEOTIDE SEQUENCE [LARGE SCALE GENOMIC DNA]</scope>
    <source>
        <strain evidence="7 8">DSM 13687</strain>
    </source>
</reference>
<evidence type="ECO:0000313" key="8">
    <source>
        <dbReference type="Proteomes" id="UP000014216"/>
    </source>
</evidence>
<dbReference type="HAMAP" id="MF_00735">
    <property type="entry name" value="Methyltr_PrmA"/>
    <property type="match status" value="1"/>
</dbReference>
<comment type="subcellular location">
    <subcellularLocation>
        <location evidence="6">Cytoplasm</location>
    </subcellularLocation>
</comment>
<dbReference type="InterPro" id="IPR029063">
    <property type="entry name" value="SAM-dependent_MTases_sf"/>
</dbReference>
<keyword evidence="7" id="KW-0689">Ribosomal protein</keyword>
<organism evidence="7 8">
    <name type="scientific">Desulfotignum phosphitoxidans DSM 13687</name>
    <dbReference type="NCBI Taxonomy" id="1286635"/>
    <lineage>
        <taxon>Bacteria</taxon>
        <taxon>Pseudomonadati</taxon>
        <taxon>Thermodesulfobacteriota</taxon>
        <taxon>Desulfobacteria</taxon>
        <taxon>Desulfobacterales</taxon>
        <taxon>Desulfobacteraceae</taxon>
        <taxon>Desulfotignum</taxon>
    </lineage>
</organism>
<evidence type="ECO:0000256" key="4">
    <source>
        <dbReference type="ARBA" id="ARBA00022679"/>
    </source>
</evidence>
<sequence length="308" mass="33420">MEYRKIIAGFESDNPALAEELICDMFFSSGVNGVVCHLPLAEPDEGFGTPTPMVPDGNRIEGYLPETLDADKILAQLICRAEALAQDGIHVIVRTETVADQDWAHAWKAYFHVIRITDRIVVKPAWKPFDPKPDDLVIHLDPGMAFGTGTHPSTCMCLKQIQAELTPGQTFLDVGCGSGILMIAAARLGASRMAGIDTDPAAVAVAKENLEKNEVSADQYHLCTGPLDQMDPTPYDLIAANIIAQTLVAIMADIRLRMAPDGRAVLSGIILERLPDVETALEQQGLTILTRDTDAEWVTITVGRESCD</sequence>
<dbReference type="GO" id="GO:0016279">
    <property type="term" value="F:protein-lysine N-methyltransferase activity"/>
    <property type="evidence" value="ECO:0007669"/>
    <property type="project" value="RHEA"/>
</dbReference>
<dbReference type="InterPro" id="IPR004498">
    <property type="entry name" value="Ribosomal_PrmA_MeTrfase"/>
</dbReference>
<name>S0G3L4_9BACT</name>
<dbReference type="GO" id="GO:0032259">
    <property type="term" value="P:methylation"/>
    <property type="evidence" value="ECO:0007669"/>
    <property type="project" value="UniProtKB-KW"/>
</dbReference>
<evidence type="ECO:0000313" key="7">
    <source>
        <dbReference type="EMBL" id="EMS78812.1"/>
    </source>
</evidence>
<dbReference type="EC" id="2.1.1.-" evidence="6"/>
<dbReference type="PANTHER" id="PTHR43648">
    <property type="entry name" value="ELECTRON TRANSFER FLAVOPROTEIN BETA SUBUNIT LYSINE METHYLTRANSFERASE"/>
    <property type="match status" value="1"/>
</dbReference>
<feature type="binding site" evidence="6">
    <location>
        <position position="241"/>
    </location>
    <ligand>
        <name>S-adenosyl-L-methionine</name>
        <dbReference type="ChEBI" id="CHEBI:59789"/>
    </ligand>
</feature>
<dbReference type="PATRIC" id="fig|1286635.3.peg.2875"/>
<dbReference type="SUPFAM" id="SSF53335">
    <property type="entry name" value="S-adenosyl-L-methionine-dependent methyltransferases"/>
    <property type="match status" value="1"/>
</dbReference>
<protein>
    <recommendedName>
        <fullName evidence="6">Ribosomal protein L11 methyltransferase</fullName>
        <shortName evidence="6">L11 Mtase</shortName>
        <ecNumber evidence="6">2.1.1.-</ecNumber>
    </recommendedName>
</protein>
<comment type="caution">
    <text evidence="7">The sequence shown here is derived from an EMBL/GenBank/DDBJ whole genome shotgun (WGS) entry which is preliminary data.</text>
</comment>
<dbReference type="EMBL" id="APJX01000006">
    <property type="protein sequence ID" value="EMS78812.1"/>
    <property type="molecule type" value="Genomic_DNA"/>
</dbReference>
<dbReference type="Pfam" id="PF06325">
    <property type="entry name" value="PrmA"/>
    <property type="match status" value="1"/>
</dbReference>
<proteinExistence type="inferred from homology"/>